<dbReference type="AlphaFoldDB" id="A0A418V8P1"/>
<dbReference type="EMBL" id="QYUJ01000014">
    <property type="protein sequence ID" value="RJF72464.1"/>
    <property type="molecule type" value="Genomic_DNA"/>
</dbReference>
<evidence type="ECO:0000313" key="3">
    <source>
        <dbReference type="Proteomes" id="UP000286287"/>
    </source>
</evidence>
<proteinExistence type="predicted"/>
<reference evidence="2 3" key="1">
    <citation type="submission" date="2018-09" db="EMBL/GenBank/DDBJ databases">
        <authorList>
            <person name="Zhu H."/>
        </authorList>
    </citation>
    <scope>NUCLEOTIDE SEQUENCE [LARGE SCALE GENOMIC DNA]</scope>
    <source>
        <strain evidence="2 3">K2S05-167</strain>
    </source>
</reference>
<keyword evidence="3" id="KW-1185">Reference proteome</keyword>
<accession>A0A418V8P1</accession>
<dbReference type="Pfam" id="PF17782">
    <property type="entry name" value="WHD_DprA"/>
    <property type="match status" value="1"/>
</dbReference>
<protein>
    <submittedName>
        <fullName evidence="2">MarR family transcriptional regulator</fullName>
    </submittedName>
</protein>
<evidence type="ECO:0000259" key="1">
    <source>
        <dbReference type="Pfam" id="PF17782"/>
    </source>
</evidence>
<dbReference type="InterPro" id="IPR036388">
    <property type="entry name" value="WH-like_DNA-bd_sf"/>
</dbReference>
<dbReference type="RefSeq" id="WP_119764621.1">
    <property type="nucleotide sequence ID" value="NZ_QYUJ01000014.1"/>
</dbReference>
<comment type="caution">
    <text evidence="2">The sequence shown here is derived from an EMBL/GenBank/DDBJ whole genome shotgun (WGS) entry which is preliminary data.</text>
</comment>
<evidence type="ECO:0000313" key="2">
    <source>
        <dbReference type="EMBL" id="RJF72464.1"/>
    </source>
</evidence>
<feature type="domain" description="DprA winged helix" evidence="1">
    <location>
        <begin position="4"/>
        <end position="48"/>
    </location>
</feature>
<dbReference type="Gene3D" id="1.10.10.10">
    <property type="entry name" value="Winged helix-like DNA-binding domain superfamily/Winged helix DNA-binding domain"/>
    <property type="match status" value="1"/>
</dbReference>
<name>A0A418V8P1_9DEIO</name>
<dbReference type="InterPro" id="IPR041614">
    <property type="entry name" value="DprA_WH"/>
</dbReference>
<organism evidence="2 3">
    <name type="scientific">Deinococcus cavernae</name>
    <dbReference type="NCBI Taxonomy" id="2320857"/>
    <lineage>
        <taxon>Bacteria</taxon>
        <taxon>Thermotogati</taxon>
        <taxon>Deinococcota</taxon>
        <taxon>Deinococci</taxon>
        <taxon>Deinococcales</taxon>
        <taxon>Deinococcaceae</taxon>
        <taxon>Deinococcus</taxon>
    </lineage>
</organism>
<gene>
    <name evidence="2" type="ORF">D3875_13810</name>
</gene>
<dbReference type="Proteomes" id="UP000286287">
    <property type="component" value="Unassembled WGS sequence"/>
</dbReference>
<sequence>MTASQPSSDNGANQRILDFLRREAPKAHSADDLAALLGLEAAQVQAALEAMHAAQQVVPEAVSGYGGSATLWTVTVATGTES</sequence>